<dbReference type="Pfam" id="PF14350">
    <property type="entry name" value="Beta_protein"/>
    <property type="match status" value="1"/>
</dbReference>
<name>A0A6N7LKN9_SINTE</name>
<comment type="caution">
    <text evidence="1">The sequence shown here is derived from an EMBL/GenBank/DDBJ whole genome shotgun (WGS) entry which is preliminary data.</text>
</comment>
<sequence>MGAHTRSHRYLRRIHGHDDCRRVPTVQGQSGDFQPTFDEITIVLISNSFPKDSLKDYPEIVTMGEVALHRSVSKDWKVGYGDYMSVAKRPKGSGSNGWYPHVDLVELESWRIKLDLTKDDPQGFVRSATALMAETGPWEGRAHCWGTQVIEAVRGGSLKFDGTTFTVPGPWLSVRANQHLARMARR</sequence>
<dbReference type="OrthoDB" id="1492299at2"/>
<reference evidence="1 2" key="1">
    <citation type="journal article" date="2013" name="Genome Biol.">
        <title>Comparative genomics of the core and accessory genomes of 48 Sinorhizobium strains comprising five genospecies.</title>
        <authorList>
            <person name="Sugawara M."/>
            <person name="Epstein B."/>
            <person name="Badgley B.D."/>
            <person name="Unno T."/>
            <person name="Xu L."/>
            <person name="Reese J."/>
            <person name="Gyaneshwar P."/>
            <person name="Denny R."/>
            <person name="Mudge J."/>
            <person name="Bharti A.K."/>
            <person name="Farmer A.D."/>
            <person name="May G.D."/>
            <person name="Woodward J.E."/>
            <person name="Medigue C."/>
            <person name="Vallenet D."/>
            <person name="Lajus A."/>
            <person name="Rouy Z."/>
            <person name="Martinez-Vaz B."/>
            <person name="Tiffin P."/>
            <person name="Young N.D."/>
            <person name="Sadowsky M.J."/>
        </authorList>
    </citation>
    <scope>NUCLEOTIDE SEQUENCE [LARGE SCALE GENOMIC DNA]</scope>
    <source>
        <strain evidence="1 2">USDA4894</strain>
    </source>
</reference>
<accession>A0A6N7LKN9</accession>
<proteinExistence type="predicted"/>
<evidence type="ECO:0000313" key="1">
    <source>
        <dbReference type="EMBL" id="MQX17778.1"/>
    </source>
</evidence>
<evidence type="ECO:0000313" key="2">
    <source>
        <dbReference type="Proteomes" id="UP000439983"/>
    </source>
</evidence>
<dbReference type="EMBL" id="WITC01000102">
    <property type="protein sequence ID" value="MQX17778.1"/>
    <property type="molecule type" value="Genomic_DNA"/>
</dbReference>
<keyword evidence="2" id="KW-1185">Reference proteome</keyword>
<dbReference type="AlphaFoldDB" id="A0A6N7LKN9"/>
<organism evidence="1 2">
    <name type="scientific">Sinorhizobium terangae</name>
    <dbReference type="NCBI Taxonomy" id="110322"/>
    <lineage>
        <taxon>Bacteria</taxon>
        <taxon>Pseudomonadati</taxon>
        <taxon>Pseudomonadota</taxon>
        <taxon>Alphaproteobacteria</taxon>
        <taxon>Hyphomicrobiales</taxon>
        <taxon>Rhizobiaceae</taxon>
        <taxon>Sinorhizobium/Ensifer group</taxon>
        <taxon>Sinorhizobium</taxon>
    </lineage>
</organism>
<dbReference type="InterPro" id="IPR025683">
    <property type="entry name" value="Protein_beta"/>
</dbReference>
<protein>
    <submittedName>
        <fullName evidence="1">Uncharacterized protein</fullName>
    </submittedName>
</protein>
<dbReference type="Proteomes" id="UP000439983">
    <property type="component" value="Unassembled WGS sequence"/>
</dbReference>
<gene>
    <name evidence="1" type="ORF">GHK62_24405</name>
</gene>